<comment type="caution">
    <text evidence="13">The sequence shown here is derived from an EMBL/GenBank/DDBJ whole genome shotgun (WGS) entry which is preliminary data.</text>
</comment>
<evidence type="ECO:0000256" key="10">
    <source>
        <dbReference type="SAM" id="Phobius"/>
    </source>
</evidence>
<evidence type="ECO:0000256" key="8">
    <source>
        <dbReference type="ARBA" id="ARBA00023136"/>
    </source>
</evidence>
<keyword evidence="7 10" id="KW-1133">Transmembrane helix</keyword>
<evidence type="ECO:0000256" key="7">
    <source>
        <dbReference type="ARBA" id="ARBA00022989"/>
    </source>
</evidence>
<reference evidence="13 14" key="1">
    <citation type="journal article" date="2016" name="Nat. Commun.">
        <title>Thousands of microbial genomes shed light on interconnected biogeochemical processes in an aquifer system.</title>
        <authorList>
            <person name="Anantharaman K."/>
            <person name="Brown C.T."/>
            <person name="Hug L.A."/>
            <person name="Sharon I."/>
            <person name="Castelle C.J."/>
            <person name="Probst A.J."/>
            <person name="Thomas B.C."/>
            <person name="Singh A."/>
            <person name="Wilkins M.J."/>
            <person name="Karaoz U."/>
            <person name="Brodie E.L."/>
            <person name="Williams K.H."/>
            <person name="Hubbard S.S."/>
            <person name="Banfield J.F."/>
        </authorList>
    </citation>
    <scope>NUCLEOTIDE SEQUENCE [LARGE SCALE GENOMIC DNA]</scope>
</reference>
<dbReference type="GO" id="GO:0071555">
    <property type="term" value="P:cell wall organization"/>
    <property type="evidence" value="ECO:0007669"/>
    <property type="project" value="UniProtKB-KW"/>
</dbReference>
<evidence type="ECO:0000256" key="9">
    <source>
        <dbReference type="ARBA" id="ARBA00023316"/>
    </source>
</evidence>
<evidence type="ECO:0000313" key="13">
    <source>
        <dbReference type="EMBL" id="OGG46982.1"/>
    </source>
</evidence>
<evidence type="ECO:0000259" key="12">
    <source>
        <dbReference type="Pfam" id="PF03717"/>
    </source>
</evidence>
<evidence type="ECO:0000256" key="2">
    <source>
        <dbReference type="ARBA" id="ARBA00004236"/>
    </source>
</evidence>
<dbReference type="GO" id="GO:0008658">
    <property type="term" value="F:penicillin binding"/>
    <property type="evidence" value="ECO:0007669"/>
    <property type="project" value="InterPro"/>
</dbReference>
<dbReference type="Pfam" id="PF03717">
    <property type="entry name" value="PBP_dimer"/>
    <property type="match status" value="1"/>
</dbReference>
<name>A0A1F6CDJ1_9BACT</name>
<accession>A0A1F6CDJ1</accession>
<dbReference type="EMBL" id="MFKQ01000033">
    <property type="protein sequence ID" value="OGG46982.1"/>
    <property type="molecule type" value="Genomic_DNA"/>
</dbReference>
<dbReference type="Pfam" id="PF00905">
    <property type="entry name" value="Transpeptidase"/>
    <property type="match status" value="1"/>
</dbReference>
<keyword evidence="9" id="KW-0961">Cell wall biogenesis/degradation</keyword>
<dbReference type="Proteomes" id="UP000178344">
    <property type="component" value="Unassembled WGS sequence"/>
</dbReference>
<dbReference type="InterPro" id="IPR050515">
    <property type="entry name" value="Beta-lactam/transpept"/>
</dbReference>
<feature type="domain" description="Penicillin-binding protein transpeptidase" evidence="11">
    <location>
        <begin position="232"/>
        <end position="551"/>
    </location>
</feature>
<evidence type="ECO:0000313" key="14">
    <source>
        <dbReference type="Proteomes" id="UP000178344"/>
    </source>
</evidence>
<dbReference type="GO" id="GO:0008360">
    <property type="term" value="P:regulation of cell shape"/>
    <property type="evidence" value="ECO:0007669"/>
    <property type="project" value="UniProtKB-KW"/>
</dbReference>
<comment type="subcellular location">
    <subcellularLocation>
        <location evidence="2">Cell membrane</location>
    </subcellularLocation>
    <subcellularLocation>
        <location evidence="1">Membrane</location>
        <topology evidence="1">Single-pass membrane protein</topology>
    </subcellularLocation>
</comment>
<evidence type="ECO:0000256" key="4">
    <source>
        <dbReference type="ARBA" id="ARBA00022692"/>
    </source>
</evidence>
<evidence type="ECO:0000256" key="6">
    <source>
        <dbReference type="ARBA" id="ARBA00022984"/>
    </source>
</evidence>
<dbReference type="InterPro" id="IPR036138">
    <property type="entry name" value="PBP_dimer_sf"/>
</dbReference>
<keyword evidence="8 10" id="KW-0472">Membrane</keyword>
<gene>
    <name evidence="13" type="ORF">A2671_00360</name>
</gene>
<organism evidence="13 14">
    <name type="scientific">Candidatus Kaiserbacteria bacterium RIFCSPHIGHO2_01_FULL_49_13</name>
    <dbReference type="NCBI Taxonomy" id="1798477"/>
    <lineage>
        <taxon>Bacteria</taxon>
        <taxon>Candidatus Kaiseribacteriota</taxon>
    </lineage>
</organism>
<dbReference type="PANTHER" id="PTHR30627">
    <property type="entry name" value="PEPTIDOGLYCAN D,D-TRANSPEPTIDASE"/>
    <property type="match status" value="1"/>
</dbReference>
<keyword evidence="4 10" id="KW-0812">Transmembrane</keyword>
<evidence type="ECO:0000256" key="5">
    <source>
        <dbReference type="ARBA" id="ARBA00022960"/>
    </source>
</evidence>
<proteinExistence type="predicted"/>
<protein>
    <recommendedName>
        <fullName evidence="15">Penicillin-binding protein 2</fullName>
    </recommendedName>
</protein>
<dbReference type="SUPFAM" id="SSF56519">
    <property type="entry name" value="Penicillin binding protein dimerisation domain"/>
    <property type="match status" value="1"/>
</dbReference>
<feature type="transmembrane region" description="Helical" evidence="10">
    <location>
        <begin position="53"/>
        <end position="71"/>
    </location>
</feature>
<evidence type="ECO:0000256" key="1">
    <source>
        <dbReference type="ARBA" id="ARBA00004167"/>
    </source>
</evidence>
<dbReference type="AlphaFoldDB" id="A0A1F6CDJ1"/>
<evidence type="ECO:0000259" key="11">
    <source>
        <dbReference type="Pfam" id="PF00905"/>
    </source>
</evidence>
<dbReference type="SUPFAM" id="SSF56601">
    <property type="entry name" value="beta-lactamase/transpeptidase-like"/>
    <property type="match status" value="1"/>
</dbReference>
<dbReference type="GO" id="GO:0071972">
    <property type="term" value="F:peptidoglycan L,D-transpeptidase activity"/>
    <property type="evidence" value="ECO:0007669"/>
    <property type="project" value="TreeGrafter"/>
</dbReference>
<evidence type="ECO:0008006" key="15">
    <source>
        <dbReference type="Google" id="ProtNLM"/>
    </source>
</evidence>
<dbReference type="InterPro" id="IPR012338">
    <property type="entry name" value="Beta-lactam/transpept-like"/>
</dbReference>
<dbReference type="GO" id="GO:0009252">
    <property type="term" value="P:peptidoglycan biosynthetic process"/>
    <property type="evidence" value="ECO:0007669"/>
    <property type="project" value="UniProtKB-KW"/>
</dbReference>
<dbReference type="PANTHER" id="PTHR30627:SF2">
    <property type="entry name" value="PEPTIDOGLYCAN D,D-TRANSPEPTIDASE MRDA"/>
    <property type="match status" value="1"/>
</dbReference>
<dbReference type="Gene3D" id="3.90.1310.10">
    <property type="entry name" value="Penicillin-binding protein 2a (Domain 2)"/>
    <property type="match status" value="1"/>
</dbReference>
<evidence type="ECO:0000256" key="3">
    <source>
        <dbReference type="ARBA" id="ARBA00022475"/>
    </source>
</evidence>
<dbReference type="Gene3D" id="3.40.710.10">
    <property type="entry name" value="DD-peptidase/beta-lactamase superfamily"/>
    <property type="match status" value="1"/>
</dbReference>
<keyword evidence="6" id="KW-0573">Peptidoglycan synthesis</keyword>
<dbReference type="InterPro" id="IPR001460">
    <property type="entry name" value="PCN-bd_Tpept"/>
</dbReference>
<dbReference type="InterPro" id="IPR005311">
    <property type="entry name" value="PBP_dimer"/>
</dbReference>
<keyword evidence="3" id="KW-1003">Cell membrane</keyword>
<feature type="domain" description="Penicillin-binding protein dimerisation" evidence="12">
    <location>
        <begin position="125"/>
        <end position="192"/>
    </location>
</feature>
<dbReference type="GO" id="GO:0005886">
    <property type="term" value="C:plasma membrane"/>
    <property type="evidence" value="ECO:0007669"/>
    <property type="project" value="UniProtKB-SubCell"/>
</dbReference>
<sequence length="569" mass="62126">MPFRRIKKGLQTLLVRRSRYEIEPDEIFLDSSNLPEFDESQFEGRIEKPVSKFSIIAIGCVFMLIIGAGLVKTWSLQIARGASFAELASNNSLRHSAIFPTRGVIYDRNGIELAWNEQQEGDDFPARHYVEMPGLSHILGYVSYPKKDRYGVYFQDEFVGKDGVEKQLSKILGGTNGLKIVETDAQGKVKSESIIEPPKNGKDLTLSIDSALSSALYNDIAKTAHSSRFVGGAGIVMDVQNGEIIAMASYPEYDAETLASGKDAVAINGYLNDSRKPFLNRVVSGLYTPGSIVKPFVALGVLDQGIIDPKTKILSTGSIKLANPFLPGQFSIFKDWKAHGYVDMRHALAVSSDVYFYEVGGGFENQRGLGIENIAKYMEIFGLGQEAGIDLPGEVKGIIPTPAWKAANFTDGTWRIGDTYNTAIGQYGFQITPLQAVRAAAALANSGLLLTPIIMKDATTTFEQIPISRDYFTIIHEGMRLAVTEGTAAALLVPNVKVAGKTGTAQVGIANQFLNSWVIGFFPSDMPRYAFAVVMERAPAGTGVGAPYVARQFIDWMSVYAPEYLETNN</sequence>
<keyword evidence="5" id="KW-0133">Cell shape</keyword>